<sequence>MIDLNEELAACSWTGLLDAATENAVTEFEIEFCDGLRQKLDRFGARARLTDAQMHKLTCIAQAGGFWERDQ</sequence>
<dbReference type="GeneID" id="78898656"/>
<reference evidence="1 2" key="1">
    <citation type="submission" date="2017-10" db="EMBL/GenBank/DDBJ databases">
        <title>Complete genome sequence of Paracoccus yeei TT13 isolated from human skin.</title>
        <authorList>
            <person name="Lee K."/>
            <person name="Lim J.Y."/>
            <person name="Hwang I."/>
        </authorList>
    </citation>
    <scope>NUCLEOTIDE SEQUENCE [LARGE SCALE GENOMIC DNA]</scope>
    <source>
        <strain evidence="1 2">TT13</strain>
    </source>
</reference>
<dbReference type="Proteomes" id="UP000229314">
    <property type="component" value="Chromosome"/>
</dbReference>
<protein>
    <submittedName>
        <fullName evidence="1">Uncharacterized protein</fullName>
    </submittedName>
</protein>
<evidence type="ECO:0000313" key="1">
    <source>
        <dbReference type="EMBL" id="ATQ56697.1"/>
    </source>
</evidence>
<evidence type="ECO:0000313" key="2">
    <source>
        <dbReference type="Proteomes" id="UP000229314"/>
    </source>
</evidence>
<organism evidence="1 2">
    <name type="scientific">Paracoccus yeei</name>
    <dbReference type="NCBI Taxonomy" id="147645"/>
    <lineage>
        <taxon>Bacteria</taxon>
        <taxon>Pseudomonadati</taxon>
        <taxon>Pseudomonadota</taxon>
        <taxon>Alphaproteobacteria</taxon>
        <taxon>Rhodobacterales</taxon>
        <taxon>Paracoccaceae</taxon>
        <taxon>Paracoccus</taxon>
    </lineage>
</organism>
<dbReference type="AlphaFoldDB" id="A0A2D2C2H3"/>
<gene>
    <name evidence="1" type="ORF">PYTT13_13455</name>
</gene>
<accession>A0A2D2C2H3</accession>
<proteinExistence type="predicted"/>
<dbReference type="RefSeq" id="WP_099649447.1">
    <property type="nucleotide sequence ID" value="NZ_CP024422.1"/>
</dbReference>
<name>A0A2D2C2H3_9RHOB</name>
<dbReference type="EMBL" id="CP024422">
    <property type="protein sequence ID" value="ATQ56697.1"/>
    <property type="molecule type" value="Genomic_DNA"/>
</dbReference>